<sequence>MNVLHYLKYFLFHAIGLLAAGFIMAGQGYVTLGLLTVLVIYMVGDAVAGDDTSTPTFKHPGILTFQLWMALPLLTLIVWCALWSFSSTDPLGWGAFVTQITGHDVIAARDGTFWAHQVSTVILTGLMIGMVGTITAHELTHRTWDPVSMLIGRWLLAFSFDTIFSIEHVYGHHRYVSTEEDPATAPRGRNVYFHVVASTLKGNVSAWKIEQKRLARKGQALFGWHNAVLRGHAMSLLLVAGAWAVAGPLPTALLVVCMLWGKALLEIVNYMEHYGMVRNPATPVQPRHSWNTNKRISSWTMFNLTRHSHHHAQGEVPYQDLKPFPDAPMMIGGYLTTIVVAMLPPLWHKLMTPKVLAWDRDYATAEERALAARANAASGIPAMMAANQAQPQLYRAAA</sequence>
<feature type="domain" description="Fatty acid desaturase" evidence="13">
    <location>
        <begin position="113"/>
        <end position="322"/>
    </location>
</feature>
<keyword evidence="9" id="KW-0408">Iron</keyword>
<evidence type="ECO:0000256" key="9">
    <source>
        <dbReference type="ARBA" id="ARBA00023004"/>
    </source>
</evidence>
<evidence type="ECO:0000256" key="8">
    <source>
        <dbReference type="ARBA" id="ARBA00023002"/>
    </source>
</evidence>
<keyword evidence="11 12" id="KW-0472">Membrane</keyword>
<keyword evidence="4" id="KW-0997">Cell inner membrane</keyword>
<evidence type="ECO:0000313" key="15">
    <source>
        <dbReference type="Proteomes" id="UP000292120"/>
    </source>
</evidence>
<keyword evidence="6" id="KW-0479">Metal-binding</keyword>
<keyword evidence="10 14" id="KW-0503">Monooxygenase</keyword>
<organism evidence="14 15">
    <name type="scientific">Aquabacterium lacunae</name>
    <dbReference type="NCBI Taxonomy" id="2528630"/>
    <lineage>
        <taxon>Bacteria</taxon>
        <taxon>Pseudomonadati</taxon>
        <taxon>Pseudomonadota</taxon>
        <taxon>Betaproteobacteria</taxon>
        <taxon>Burkholderiales</taxon>
        <taxon>Aquabacterium</taxon>
    </lineage>
</organism>
<evidence type="ECO:0000259" key="13">
    <source>
        <dbReference type="Pfam" id="PF00487"/>
    </source>
</evidence>
<dbReference type="Pfam" id="PF00487">
    <property type="entry name" value="FA_desaturase"/>
    <property type="match status" value="1"/>
</dbReference>
<gene>
    <name evidence="14" type="ORF">EYS42_07730</name>
</gene>
<comment type="similarity">
    <text evidence="2">Belongs to the fatty acid desaturase type 1 family. AlkB subfamily.</text>
</comment>
<comment type="subcellular location">
    <subcellularLocation>
        <location evidence="1">Cell inner membrane</location>
        <topology evidence="1">Multi-pass membrane protein</topology>
    </subcellularLocation>
</comment>
<evidence type="ECO:0000256" key="12">
    <source>
        <dbReference type="SAM" id="Phobius"/>
    </source>
</evidence>
<dbReference type="GO" id="GO:0005886">
    <property type="term" value="C:plasma membrane"/>
    <property type="evidence" value="ECO:0007669"/>
    <property type="project" value="UniProtKB-SubCell"/>
</dbReference>
<keyword evidence="3" id="KW-1003">Cell membrane</keyword>
<evidence type="ECO:0000256" key="4">
    <source>
        <dbReference type="ARBA" id="ARBA00022519"/>
    </source>
</evidence>
<evidence type="ECO:0000256" key="10">
    <source>
        <dbReference type="ARBA" id="ARBA00023033"/>
    </source>
</evidence>
<dbReference type="EMBL" id="SIXI01000003">
    <property type="protein sequence ID" value="TBO31133.1"/>
    <property type="molecule type" value="Genomic_DNA"/>
</dbReference>
<keyword evidence="5 12" id="KW-0812">Transmembrane</keyword>
<dbReference type="OrthoDB" id="4759734at2"/>
<keyword evidence="8" id="KW-0560">Oxidoreductase</keyword>
<dbReference type="PANTHER" id="PTHR38674:SF1">
    <property type="entry name" value="ALKANE 1-MONOOXYGENASE 1"/>
    <property type="match status" value="1"/>
</dbReference>
<protein>
    <submittedName>
        <fullName evidence="14">Alkane 1-monooxygenase</fullName>
    </submittedName>
</protein>
<feature type="transmembrane region" description="Helical" evidence="12">
    <location>
        <begin position="63"/>
        <end position="85"/>
    </location>
</feature>
<evidence type="ECO:0000256" key="5">
    <source>
        <dbReference type="ARBA" id="ARBA00022692"/>
    </source>
</evidence>
<evidence type="ECO:0000256" key="7">
    <source>
        <dbReference type="ARBA" id="ARBA00022989"/>
    </source>
</evidence>
<evidence type="ECO:0000256" key="6">
    <source>
        <dbReference type="ARBA" id="ARBA00022723"/>
    </source>
</evidence>
<accession>A0A4Q9H084</accession>
<feature type="transmembrane region" description="Helical" evidence="12">
    <location>
        <begin position="236"/>
        <end position="261"/>
    </location>
</feature>
<name>A0A4Q9H084_9BURK</name>
<proteinExistence type="inferred from homology"/>
<dbReference type="GO" id="GO:0046872">
    <property type="term" value="F:metal ion binding"/>
    <property type="evidence" value="ECO:0007669"/>
    <property type="project" value="UniProtKB-KW"/>
</dbReference>
<dbReference type="GO" id="GO:0006629">
    <property type="term" value="P:lipid metabolic process"/>
    <property type="evidence" value="ECO:0007669"/>
    <property type="project" value="InterPro"/>
</dbReference>
<comment type="caution">
    <text evidence="14">The sequence shown here is derived from an EMBL/GenBank/DDBJ whole genome shotgun (WGS) entry which is preliminary data.</text>
</comment>
<evidence type="ECO:0000313" key="14">
    <source>
        <dbReference type="EMBL" id="TBO31133.1"/>
    </source>
</evidence>
<dbReference type="GO" id="GO:0004497">
    <property type="term" value="F:monooxygenase activity"/>
    <property type="evidence" value="ECO:0007669"/>
    <property type="project" value="UniProtKB-KW"/>
</dbReference>
<dbReference type="Proteomes" id="UP000292120">
    <property type="component" value="Unassembled WGS sequence"/>
</dbReference>
<dbReference type="CDD" id="cd03512">
    <property type="entry name" value="Alkane-hydroxylase"/>
    <property type="match status" value="1"/>
</dbReference>
<evidence type="ECO:0000256" key="1">
    <source>
        <dbReference type="ARBA" id="ARBA00004429"/>
    </source>
</evidence>
<dbReference type="RefSeq" id="WP_130967511.1">
    <property type="nucleotide sequence ID" value="NZ_SIXI01000003.1"/>
</dbReference>
<feature type="transmembrane region" description="Helical" evidence="12">
    <location>
        <begin position="12"/>
        <end position="43"/>
    </location>
</feature>
<dbReference type="PANTHER" id="PTHR38674">
    <property type="entry name" value="ALKANE 1-MONOOXYGENASE 1"/>
    <property type="match status" value="1"/>
</dbReference>
<keyword evidence="7 12" id="KW-1133">Transmembrane helix</keyword>
<evidence type="ECO:0000256" key="11">
    <source>
        <dbReference type="ARBA" id="ARBA00023136"/>
    </source>
</evidence>
<feature type="transmembrane region" description="Helical" evidence="12">
    <location>
        <begin position="327"/>
        <end position="347"/>
    </location>
</feature>
<reference evidence="14 15" key="1">
    <citation type="submission" date="2019-02" db="EMBL/GenBank/DDBJ databases">
        <title>Aquabacterium sp. strain KMB7.</title>
        <authorList>
            <person name="Chen W.-M."/>
        </authorList>
    </citation>
    <scope>NUCLEOTIDE SEQUENCE [LARGE SCALE GENOMIC DNA]</scope>
    <source>
        <strain evidence="14 15">KMB7</strain>
    </source>
</reference>
<dbReference type="InterPro" id="IPR033885">
    <property type="entry name" value="AlkB/XylM"/>
</dbReference>
<evidence type="ECO:0000256" key="3">
    <source>
        <dbReference type="ARBA" id="ARBA00022475"/>
    </source>
</evidence>
<keyword evidence="15" id="KW-1185">Reference proteome</keyword>
<dbReference type="AlphaFoldDB" id="A0A4Q9H084"/>
<evidence type="ECO:0000256" key="2">
    <source>
        <dbReference type="ARBA" id="ARBA00010823"/>
    </source>
</evidence>
<dbReference type="InterPro" id="IPR005804">
    <property type="entry name" value="FA_desaturase_dom"/>
</dbReference>